<gene>
    <name evidence="1" type="ORF">C7402_101391</name>
</gene>
<evidence type="ECO:0000313" key="1">
    <source>
        <dbReference type="EMBL" id="PVX97677.1"/>
    </source>
</evidence>
<keyword evidence="2" id="KW-1185">Reference proteome</keyword>
<protein>
    <submittedName>
        <fullName evidence="1">Uncharacterized protein</fullName>
    </submittedName>
</protein>
<organism evidence="1 2">
    <name type="scientific">Paraburkholderia unamae</name>
    <dbReference type="NCBI Taxonomy" id="219649"/>
    <lineage>
        <taxon>Bacteria</taxon>
        <taxon>Pseudomonadati</taxon>
        <taxon>Pseudomonadota</taxon>
        <taxon>Betaproteobacteria</taxon>
        <taxon>Burkholderiales</taxon>
        <taxon>Burkholderiaceae</taxon>
        <taxon>Paraburkholderia</taxon>
    </lineage>
</organism>
<comment type="caution">
    <text evidence="1">The sequence shown here is derived from an EMBL/GenBank/DDBJ whole genome shotgun (WGS) entry which is preliminary data.</text>
</comment>
<evidence type="ECO:0000313" key="2">
    <source>
        <dbReference type="Proteomes" id="UP000245712"/>
    </source>
</evidence>
<sequence length="312" mass="34259">MGHKAIVVTNCTNRKRVNSGLSLSEIEISGPLASVAGRWAKAIGKVSPSRQAQDVYAGRSFVEARRVAEVLNGTLHVISAGLGVVDASDSIPSYDLTVAGGTGSLKPLLARLSKEPADWWSALTAELGEQSSVRALLGRHADSMAFFALPGSYVELIEQDLASLTKSQIGRIRIVTSDRGQELVPDAARDVVLPYDERLEGSSYAGTRTDFAQRALRHFIEVLGGHRLSAAEGRVAVEKAMRSLRKPVVPIRERKTDVEIMTLLRKNWHRFDGSSTRLLRYLRDEAMVACEQGRFRGLWCVLQRDLGTKRSH</sequence>
<accession>A0ABX5KVQ8</accession>
<dbReference type="RefSeq" id="WP_133254405.1">
    <property type="nucleotide sequence ID" value="NZ_QEOB01000001.1"/>
</dbReference>
<reference evidence="1 2" key="1">
    <citation type="submission" date="2018-05" db="EMBL/GenBank/DDBJ databases">
        <title>Genomic Encyclopedia of Type Strains, Phase IV (KMG-V): Genome sequencing to study the core and pangenomes of soil and plant-associated prokaryotes.</title>
        <authorList>
            <person name="Whitman W."/>
        </authorList>
    </citation>
    <scope>NUCLEOTIDE SEQUENCE [LARGE SCALE GENOMIC DNA]</scope>
    <source>
        <strain evidence="1 2">SCZa-39</strain>
    </source>
</reference>
<name>A0ABX5KVQ8_9BURK</name>
<proteinExistence type="predicted"/>
<dbReference type="Proteomes" id="UP000245712">
    <property type="component" value="Unassembled WGS sequence"/>
</dbReference>
<dbReference type="EMBL" id="QEOB01000001">
    <property type="protein sequence ID" value="PVX97677.1"/>
    <property type="molecule type" value="Genomic_DNA"/>
</dbReference>